<dbReference type="PANTHER" id="PTHR21574">
    <property type="entry name" value="CENTROSOMAL PROTEIN OF 120 KDA"/>
    <property type="match status" value="1"/>
</dbReference>
<gene>
    <name evidence="2" type="ORF">M9458_019128</name>
</gene>
<feature type="non-terminal residue" evidence="2">
    <location>
        <position position="123"/>
    </location>
</feature>
<dbReference type="EMBL" id="JAMKFB020000008">
    <property type="protein sequence ID" value="KAL0187458.1"/>
    <property type="molecule type" value="Genomic_DNA"/>
</dbReference>
<dbReference type="InterPro" id="IPR022136">
    <property type="entry name" value="DUF3668"/>
</dbReference>
<sequence>MKSLNSVGSPALIPLDSGKLRAVLNEEEGFHQIGPEDVCADMFVLSVTVAFATKLEQLISSSTKLSSEGSEFFFYYTLLGNDVTSEPFQNLLSPNFEPERASVRIRSNERVLRLFLGQQPCLQ</sequence>
<evidence type="ECO:0000259" key="1">
    <source>
        <dbReference type="Pfam" id="PF12416"/>
    </source>
</evidence>
<dbReference type="Pfam" id="PF12416">
    <property type="entry name" value="DUF3668"/>
    <property type="match status" value="1"/>
</dbReference>
<evidence type="ECO:0000313" key="3">
    <source>
        <dbReference type="Proteomes" id="UP001529510"/>
    </source>
</evidence>
<evidence type="ECO:0000313" key="2">
    <source>
        <dbReference type="EMBL" id="KAL0187458.1"/>
    </source>
</evidence>
<accession>A0ABD0QP20</accession>
<protein>
    <recommendedName>
        <fullName evidence="1">DUF3668 domain-containing protein</fullName>
    </recommendedName>
</protein>
<keyword evidence="3" id="KW-1185">Reference proteome</keyword>
<name>A0ABD0QP20_CIRMR</name>
<organism evidence="2 3">
    <name type="scientific">Cirrhinus mrigala</name>
    <name type="common">Mrigala</name>
    <dbReference type="NCBI Taxonomy" id="683832"/>
    <lineage>
        <taxon>Eukaryota</taxon>
        <taxon>Metazoa</taxon>
        <taxon>Chordata</taxon>
        <taxon>Craniata</taxon>
        <taxon>Vertebrata</taxon>
        <taxon>Euteleostomi</taxon>
        <taxon>Actinopterygii</taxon>
        <taxon>Neopterygii</taxon>
        <taxon>Teleostei</taxon>
        <taxon>Ostariophysi</taxon>
        <taxon>Cypriniformes</taxon>
        <taxon>Cyprinidae</taxon>
        <taxon>Labeoninae</taxon>
        <taxon>Labeonini</taxon>
        <taxon>Cirrhinus</taxon>
    </lineage>
</organism>
<comment type="caution">
    <text evidence="2">The sequence shown here is derived from an EMBL/GenBank/DDBJ whole genome shotgun (WGS) entry which is preliminary data.</text>
</comment>
<dbReference type="Proteomes" id="UP001529510">
    <property type="component" value="Unassembled WGS sequence"/>
</dbReference>
<dbReference type="PANTHER" id="PTHR21574:SF0">
    <property type="entry name" value="CENTROSOMAL PROTEIN OF 120 KDA"/>
    <property type="match status" value="1"/>
</dbReference>
<dbReference type="InterPro" id="IPR039893">
    <property type="entry name" value="CEP120-like"/>
</dbReference>
<reference evidence="2 3" key="1">
    <citation type="submission" date="2024-05" db="EMBL/GenBank/DDBJ databases">
        <title>Genome sequencing and assembly of Indian major carp, Cirrhinus mrigala (Hamilton, 1822).</title>
        <authorList>
            <person name="Mohindra V."/>
            <person name="Chowdhury L.M."/>
            <person name="Lal K."/>
            <person name="Jena J.K."/>
        </authorList>
    </citation>
    <scope>NUCLEOTIDE SEQUENCE [LARGE SCALE GENOMIC DNA]</scope>
    <source>
        <strain evidence="2">CM1030</strain>
        <tissue evidence="2">Blood</tissue>
    </source>
</reference>
<dbReference type="AlphaFoldDB" id="A0ABD0QP20"/>
<proteinExistence type="predicted"/>
<feature type="domain" description="DUF3668" evidence="1">
    <location>
        <begin position="19"/>
        <end position="123"/>
    </location>
</feature>